<gene>
    <name evidence="11" type="ordered locus">FsymDg_2354</name>
</gene>
<dbReference type="Proteomes" id="UP000001549">
    <property type="component" value="Chromosome"/>
</dbReference>
<dbReference type="CDD" id="cd11646">
    <property type="entry name" value="Precorrin_3B_C17_MT"/>
    <property type="match status" value="1"/>
</dbReference>
<evidence type="ECO:0000256" key="3">
    <source>
        <dbReference type="ARBA" id="ARBA00022603"/>
    </source>
</evidence>
<evidence type="ECO:0000256" key="1">
    <source>
        <dbReference type="ARBA" id="ARBA00004953"/>
    </source>
</evidence>
<keyword evidence="12" id="KW-1185">Reference proteome</keyword>
<dbReference type="Pfam" id="PF11761">
    <property type="entry name" value="CbiG_mid"/>
    <property type="match status" value="1"/>
</dbReference>
<dbReference type="EC" id="2.1.1.131" evidence="11"/>
<comment type="pathway">
    <text evidence="1">Cofactor biosynthesis; adenosylcobalamin biosynthesis.</text>
</comment>
<dbReference type="InterPro" id="IPR014777">
    <property type="entry name" value="4pyrrole_Mease_sub1"/>
</dbReference>
<dbReference type="SUPFAM" id="SSF53790">
    <property type="entry name" value="Tetrapyrrole methylase"/>
    <property type="match status" value="1"/>
</dbReference>
<dbReference type="InterPro" id="IPR021744">
    <property type="entry name" value="CbiG_N"/>
</dbReference>
<dbReference type="InterPro" id="IPR006363">
    <property type="entry name" value="Cbl_synth_CobJ/CibH_dom"/>
</dbReference>
<dbReference type="Pfam" id="PF01890">
    <property type="entry name" value="CbiG_C"/>
    <property type="match status" value="1"/>
</dbReference>
<dbReference type="InterPro" id="IPR035996">
    <property type="entry name" value="4pyrrol_Methylase_sf"/>
</dbReference>
<feature type="domain" description="CobE/GbiG C-terminal" evidence="8">
    <location>
        <begin position="258"/>
        <end position="382"/>
    </location>
</feature>
<dbReference type="InterPro" id="IPR002750">
    <property type="entry name" value="CobE/GbiG_C"/>
</dbReference>
<dbReference type="GO" id="GO:0032259">
    <property type="term" value="P:methylation"/>
    <property type="evidence" value="ECO:0007669"/>
    <property type="project" value="UniProtKB-KW"/>
</dbReference>
<dbReference type="SUPFAM" id="SSF159672">
    <property type="entry name" value="CbiG N-terminal domain-like"/>
    <property type="match status" value="1"/>
</dbReference>
<dbReference type="GO" id="GO:0030789">
    <property type="term" value="F:precorrin-3B C17-methyltransferase activity"/>
    <property type="evidence" value="ECO:0007669"/>
    <property type="project" value="UniProtKB-EC"/>
</dbReference>
<keyword evidence="4 11" id="KW-0808">Transferase</keyword>
<dbReference type="InterPro" id="IPR051810">
    <property type="entry name" value="Precorrin_MeTrfase"/>
</dbReference>
<dbReference type="InterPro" id="IPR021745">
    <property type="entry name" value="CbiG_mid"/>
</dbReference>
<dbReference type="eggNOG" id="COG2073">
    <property type="taxonomic scope" value="Bacteria"/>
</dbReference>
<dbReference type="NCBIfam" id="TIGR01466">
    <property type="entry name" value="cobJ_cbiH"/>
    <property type="match status" value="1"/>
</dbReference>
<dbReference type="Gene3D" id="3.40.50.11220">
    <property type="match status" value="1"/>
</dbReference>
<dbReference type="RefSeq" id="WP_013873670.1">
    <property type="nucleotide sequence ID" value="NC_015656.1"/>
</dbReference>
<feature type="region of interest" description="Disordered" evidence="6">
    <location>
        <begin position="191"/>
        <end position="232"/>
    </location>
</feature>
<dbReference type="EMBL" id="CP002801">
    <property type="protein sequence ID" value="AEH09740.1"/>
    <property type="molecule type" value="Genomic_DNA"/>
</dbReference>
<evidence type="ECO:0000259" key="9">
    <source>
        <dbReference type="Pfam" id="PF11760"/>
    </source>
</evidence>
<evidence type="ECO:0000259" key="10">
    <source>
        <dbReference type="Pfam" id="PF11761"/>
    </source>
</evidence>
<dbReference type="PANTHER" id="PTHR47036:SF1">
    <property type="entry name" value="COBALT-FACTOR III C(17)-METHYLTRANSFERASE-RELATED"/>
    <property type="match status" value="1"/>
</dbReference>
<dbReference type="Gene3D" id="3.30.420.180">
    <property type="entry name" value="CobE/GbiG C-terminal domain"/>
    <property type="match status" value="1"/>
</dbReference>
<dbReference type="KEGG" id="fsy:FsymDg_2354"/>
<dbReference type="Gene3D" id="3.40.1010.10">
    <property type="entry name" value="Cobalt-precorrin-4 Transmethylase, Domain 1"/>
    <property type="match status" value="1"/>
</dbReference>
<dbReference type="AlphaFoldDB" id="F8B4E8"/>
<organism evidence="11 12">
    <name type="scientific">Candidatus Protofrankia datiscae</name>
    <dbReference type="NCBI Taxonomy" id="2716812"/>
    <lineage>
        <taxon>Bacteria</taxon>
        <taxon>Bacillati</taxon>
        <taxon>Actinomycetota</taxon>
        <taxon>Actinomycetes</taxon>
        <taxon>Frankiales</taxon>
        <taxon>Frankiaceae</taxon>
        <taxon>Protofrankia</taxon>
    </lineage>
</organism>
<dbReference type="InterPro" id="IPR038029">
    <property type="entry name" value="GbiG_N_sf"/>
</dbReference>
<sequence>MTDARTPGRSGIGLVAVTAAGRAAARDLQRSWPDSRHYDGTAREALTAAVTECAGVVCFLATGATVRLLAGGPHAGGLLTGKDSDPGVVCVDEARRWAVALVGGHSGGANDLAERVAATLGATAVVTTASDAAAVPALDSFGADIGLRVEPGSRLATVGTALLAEEPVTLYTDAVWPLPPLPGTVRPADLTDLTGRTGPADHPVPAGPGTLGDAAEPDGSSAPATPVPPDRPAASAIVITDRVVAPPAPAVVYRPPSLVVGVGASRGVPADEIIGLVERALADAGLSPLAVRHLATVEAKRDEAGIVAAARAFGWPLVVHPAAALAAVDVPHPSEVVRAAVGTPSVAEAASLLGPDGGGTSTGTAELVVPKQVSAHATVAVARHRPRGRLAIVGLGPGDRDLLTPRAARELARASVIVGLDQYLDSVRDLIRPGARVLASGLGAEEARAGAAVDAARAGHAVALIGSGDAGVYAMGSPALERADGSFDVVGVPGVTAALSAAALLGAPLGHDHMMISLSDLHTPWDVIEQRVRAAARADVVVAFYNPRSKARTWQLPRALTLLAAHRPLSTPVGIVTDAFRPAQQVTVATIGELTATPAPRLELVGMTTTVVVGSTHTCVVAGHVVTSRGYRWS</sequence>
<dbReference type="SUPFAM" id="SSF159664">
    <property type="entry name" value="CobE/GbiG C-terminal domain-like"/>
    <property type="match status" value="1"/>
</dbReference>
<dbReference type="STRING" id="656024.FsymDg_2354"/>
<evidence type="ECO:0000256" key="5">
    <source>
        <dbReference type="ARBA" id="ARBA00022691"/>
    </source>
</evidence>
<dbReference type="Pfam" id="PF11760">
    <property type="entry name" value="CbiG_N"/>
    <property type="match status" value="1"/>
</dbReference>
<proteinExistence type="predicted"/>
<dbReference type="InterPro" id="IPR000878">
    <property type="entry name" value="4pyrrol_Mease"/>
</dbReference>
<keyword evidence="3 11" id="KW-0489">Methyltransferase</keyword>
<accession>F8B4E8</accession>
<feature type="domain" description="Cobalamin biosynthesis central region" evidence="10">
    <location>
        <begin position="136"/>
        <end position="255"/>
    </location>
</feature>
<feature type="domain" description="Cobalamin synthesis G N-terminal" evidence="9">
    <location>
        <begin position="46"/>
        <end position="131"/>
    </location>
</feature>
<evidence type="ECO:0000256" key="4">
    <source>
        <dbReference type="ARBA" id="ARBA00022679"/>
    </source>
</evidence>
<dbReference type="Gene3D" id="3.30.950.10">
    <property type="entry name" value="Methyltransferase, Cobalt-precorrin-4 Transmethylase, Domain 2"/>
    <property type="match status" value="1"/>
</dbReference>
<evidence type="ECO:0000313" key="12">
    <source>
        <dbReference type="Proteomes" id="UP000001549"/>
    </source>
</evidence>
<keyword evidence="2" id="KW-0169">Cobalamin biosynthesis</keyword>
<keyword evidence="5" id="KW-0949">S-adenosyl-L-methionine</keyword>
<reference evidence="11 12" key="1">
    <citation type="submission" date="2011-05" db="EMBL/GenBank/DDBJ databases">
        <title>Complete sequence of chromosome of Frankia symbiont of Datisca glomerata.</title>
        <authorList>
            <consortium name="US DOE Joint Genome Institute"/>
            <person name="Lucas S."/>
            <person name="Han J."/>
            <person name="Lapidus A."/>
            <person name="Cheng J.-F."/>
            <person name="Goodwin L."/>
            <person name="Pitluck S."/>
            <person name="Peters L."/>
            <person name="Mikhailova N."/>
            <person name="Chertkov O."/>
            <person name="Teshima H."/>
            <person name="Han C."/>
            <person name="Tapia R."/>
            <person name="Land M."/>
            <person name="Hauser L."/>
            <person name="Kyrpides N."/>
            <person name="Ivanova N."/>
            <person name="Pagani I."/>
            <person name="Berry A."/>
            <person name="Pawlowski K."/>
            <person name="Persson T."/>
            <person name="Vanden Heuvel B."/>
            <person name="Benson D."/>
            <person name="Woyke T."/>
        </authorList>
    </citation>
    <scope>NUCLEOTIDE SEQUENCE [LARGE SCALE GENOMIC DNA]</scope>
    <source>
        <strain evidence="12">4085684</strain>
    </source>
</reference>
<evidence type="ECO:0000259" key="7">
    <source>
        <dbReference type="Pfam" id="PF00590"/>
    </source>
</evidence>
<dbReference type="eggNOG" id="COG1010">
    <property type="taxonomic scope" value="Bacteria"/>
</dbReference>
<evidence type="ECO:0000313" key="11">
    <source>
        <dbReference type="EMBL" id="AEH09740.1"/>
    </source>
</evidence>
<dbReference type="HOGENOM" id="CLU_009721_2_0_11"/>
<dbReference type="Pfam" id="PF00590">
    <property type="entry name" value="TP_methylase"/>
    <property type="match status" value="1"/>
</dbReference>
<dbReference type="InterPro" id="IPR036518">
    <property type="entry name" value="CobE/GbiG_C_sf"/>
</dbReference>
<dbReference type="PANTHER" id="PTHR47036">
    <property type="entry name" value="COBALT-FACTOR III C(17)-METHYLTRANSFERASE-RELATED"/>
    <property type="match status" value="1"/>
</dbReference>
<dbReference type="GO" id="GO:0009236">
    <property type="term" value="P:cobalamin biosynthetic process"/>
    <property type="evidence" value="ECO:0007669"/>
    <property type="project" value="UniProtKB-UniPathway"/>
</dbReference>
<protein>
    <submittedName>
        <fullName evidence="11">Precorrin-3B C17-methyltransferase</fullName>
        <ecNumber evidence="11">2.1.1.131</ecNumber>
    </submittedName>
</protein>
<evidence type="ECO:0000256" key="6">
    <source>
        <dbReference type="SAM" id="MobiDB-lite"/>
    </source>
</evidence>
<feature type="domain" description="Tetrapyrrole methylase" evidence="7">
    <location>
        <begin position="389"/>
        <end position="594"/>
    </location>
</feature>
<evidence type="ECO:0000256" key="2">
    <source>
        <dbReference type="ARBA" id="ARBA00022573"/>
    </source>
</evidence>
<dbReference type="UniPathway" id="UPA00148"/>
<dbReference type="InterPro" id="IPR014776">
    <property type="entry name" value="4pyrrole_Mease_sub2"/>
</dbReference>
<evidence type="ECO:0000259" key="8">
    <source>
        <dbReference type="Pfam" id="PF01890"/>
    </source>
</evidence>
<name>F8B4E8_9ACTN</name>